<feature type="region of interest" description="Disordered" evidence="3">
    <location>
        <begin position="1"/>
        <end position="44"/>
    </location>
</feature>
<dbReference type="RefSeq" id="WP_373972379.1">
    <property type="nucleotide sequence ID" value="NZ_JBHDLJ010000008.1"/>
</dbReference>
<dbReference type="EMBL" id="JBHDLJ010000008">
    <property type="protein sequence ID" value="MFB0835209.1"/>
    <property type="molecule type" value="Genomic_DNA"/>
</dbReference>
<dbReference type="InterPro" id="IPR023023">
    <property type="entry name" value="dNTPase_2"/>
</dbReference>
<feature type="domain" description="HD" evidence="4">
    <location>
        <begin position="77"/>
        <end position="239"/>
    </location>
</feature>
<name>A0ABV4UQ41_9MICC</name>
<dbReference type="InterPro" id="IPR050135">
    <property type="entry name" value="dGTPase-like"/>
</dbReference>
<protein>
    <recommendedName>
        <fullName evidence="2">Deoxyguanosinetriphosphate triphosphohydrolase-like protein</fullName>
    </recommendedName>
</protein>
<dbReference type="HAMAP" id="MF_01212">
    <property type="entry name" value="dGTPase_type2"/>
    <property type="match status" value="1"/>
</dbReference>
<gene>
    <name evidence="5" type="ORF">ACETWP_11475</name>
</gene>
<comment type="caution">
    <text evidence="5">The sequence shown here is derived from an EMBL/GenBank/DDBJ whole genome shotgun (WGS) entry which is preliminary data.</text>
</comment>
<accession>A0ABV4UQ41</accession>
<dbReference type="InterPro" id="IPR006674">
    <property type="entry name" value="HD_domain"/>
</dbReference>
<sequence length="449" mass="50261">MAERAAVVPASSPEDRRRTPGYTPYDEERWVPEPPKKSYRTSFERDRARVLHSSALRRLGAKTQVVAPYSDDFVRTRLTHSLEVAQVGRELGGTLGCDPDVVDTACLAHDLGHPPFGHNGEKALDKLSEHIGGFEGNAQTLRLLTRLETKTFRGNGDSAGLNLTRATLDAACKYPWRRAEAPLRNGKTTRKFGVYDDDLPVYDWLRSGNDDGASGPRPEPQQTCVEAQVMDLADDISYSVHDVEDAIVAGRFQLRWIRDPDQRARVIEYTRRWYLPGEPDENIDAALKRLEATEEWVPLADGSRRSMAALKDMTSQFIGRFCQSALEATRAEFGPDPLTRFNGRLIVPLETEHEIAAMKGLATAYVMTSEERRPIYQRQQDVLSDLVALLDDTGDRYLEPMFAADWRDAADDAGRLRAIIDQVASLTDGSAIEWHATLVQGHSFSSELF</sequence>
<evidence type="ECO:0000256" key="3">
    <source>
        <dbReference type="SAM" id="MobiDB-lite"/>
    </source>
</evidence>
<evidence type="ECO:0000256" key="2">
    <source>
        <dbReference type="HAMAP-Rule" id="MF_01212"/>
    </source>
</evidence>
<dbReference type="PANTHER" id="PTHR11373">
    <property type="entry name" value="DEOXYNUCLEOSIDE TRIPHOSPHATE TRIPHOSPHOHYDROLASE"/>
    <property type="match status" value="1"/>
</dbReference>
<dbReference type="InterPro" id="IPR006261">
    <property type="entry name" value="dGTPase"/>
</dbReference>
<evidence type="ECO:0000259" key="4">
    <source>
        <dbReference type="PROSITE" id="PS51831"/>
    </source>
</evidence>
<dbReference type="PROSITE" id="PS51831">
    <property type="entry name" value="HD"/>
    <property type="match status" value="1"/>
</dbReference>
<dbReference type="Proteomes" id="UP001575652">
    <property type="component" value="Unassembled WGS sequence"/>
</dbReference>
<organism evidence="5 6">
    <name type="scientific">Arthrobacter halodurans</name>
    <dbReference type="NCBI Taxonomy" id="516699"/>
    <lineage>
        <taxon>Bacteria</taxon>
        <taxon>Bacillati</taxon>
        <taxon>Actinomycetota</taxon>
        <taxon>Actinomycetes</taxon>
        <taxon>Micrococcales</taxon>
        <taxon>Micrococcaceae</taxon>
        <taxon>Arthrobacter</taxon>
    </lineage>
</organism>
<evidence type="ECO:0000313" key="5">
    <source>
        <dbReference type="EMBL" id="MFB0835209.1"/>
    </source>
</evidence>
<keyword evidence="1 2" id="KW-0378">Hydrolase</keyword>
<comment type="similarity">
    <text evidence="2">Belongs to the dGTPase family. Type 2 subfamily.</text>
</comment>
<dbReference type="InterPro" id="IPR003607">
    <property type="entry name" value="HD/PDEase_dom"/>
</dbReference>
<dbReference type="InterPro" id="IPR026875">
    <property type="entry name" value="PHydrolase_assoc_dom"/>
</dbReference>
<dbReference type="Pfam" id="PF13286">
    <property type="entry name" value="HD_assoc"/>
    <property type="match status" value="1"/>
</dbReference>
<evidence type="ECO:0000256" key="1">
    <source>
        <dbReference type="ARBA" id="ARBA00022801"/>
    </source>
</evidence>
<dbReference type="Gene3D" id="1.10.3210.10">
    <property type="entry name" value="Hypothetical protein af1432"/>
    <property type="match status" value="1"/>
</dbReference>
<dbReference type="CDD" id="cd00077">
    <property type="entry name" value="HDc"/>
    <property type="match status" value="1"/>
</dbReference>
<proteinExistence type="inferred from homology"/>
<dbReference type="NCBIfam" id="NF002829">
    <property type="entry name" value="PRK03007.1"/>
    <property type="match status" value="1"/>
</dbReference>
<feature type="compositionally biased region" description="Basic and acidic residues" evidence="3">
    <location>
        <begin position="26"/>
        <end position="44"/>
    </location>
</feature>
<dbReference type="PANTHER" id="PTHR11373:SF32">
    <property type="entry name" value="DEOXYGUANOSINETRIPHOSPHATE TRIPHOSPHOHYDROLASE"/>
    <property type="match status" value="1"/>
</dbReference>
<keyword evidence="6" id="KW-1185">Reference proteome</keyword>
<dbReference type="SUPFAM" id="SSF109604">
    <property type="entry name" value="HD-domain/PDEase-like"/>
    <property type="match status" value="1"/>
</dbReference>
<dbReference type="Pfam" id="PF01966">
    <property type="entry name" value="HD"/>
    <property type="match status" value="1"/>
</dbReference>
<dbReference type="NCBIfam" id="TIGR01353">
    <property type="entry name" value="dGTP_triPase"/>
    <property type="match status" value="1"/>
</dbReference>
<evidence type="ECO:0000313" key="6">
    <source>
        <dbReference type="Proteomes" id="UP001575652"/>
    </source>
</evidence>
<dbReference type="SMART" id="SM00471">
    <property type="entry name" value="HDc"/>
    <property type="match status" value="1"/>
</dbReference>
<reference evidence="5 6" key="1">
    <citation type="submission" date="2024-09" db="EMBL/GenBank/DDBJ databases">
        <authorList>
            <person name="Salinas-Garcia M.A."/>
            <person name="Prieme A."/>
        </authorList>
    </citation>
    <scope>NUCLEOTIDE SEQUENCE [LARGE SCALE GENOMIC DNA]</scope>
    <source>
        <strain evidence="5 6">DSM 21081</strain>
    </source>
</reference>